<evidence type="ECO:0000259" key="5">
    <source>
        <dbReference type="PROSITE" id="PS51464"/>
    </source>
</evidence>
<dbReference type="PROSITE" id="PS51071">
    <property type="entry name" value="HTH_RPIR"/>
    <property type="match status" value="1"/>
</dbReference>
<protein>
    <submittedName>
        <fullName evidence="6">MurR/RpiR family transcriptional regulator</fullName>
    </submittedName>
</protein>
<evidence type="ECO:0000256" key="2">
    <source>
        <dbReference type="ARBA" id="ARBA00023125"/>
    </source>
</evidence>
<organism evidence="6 7">
    <name type="scientific">Alkalihalophilus lindianensis</name>
    <dbReference type="NCBI Taxonomy" id="1630542"/>
    <lineage>
        <taxon>Bacteria</taxon>
        <taxon>Bacillati</taxon>
        <taxon>Bacillota</taxon>
        <taxon>Bacilli</taxon>
        <taxon>Bacillales</taxon>
        <taxon>Bacillaceae</taxon>
        <taxon>Alkalihalophilus</taxon>
    </lineage>
</organism>
<dbReference type="InterPro" id="IPR046348">
    <property type="entry name" value="SIS_dom_sf"/>
</dbReference>
<dbReference type="InterPro" id="IPR000281">
    <property type="entry name" value="HTH_RpiR"/>
</dbReference>
<reference evidence="6 7" key="1">
    <citation type="submission" date="2023-10" db="EMBL/GenBank/DDBJ databases">
        <title>Screening of Alkalihalobacillus lindianensis BZ-TG-R113 and Its Alleviation of Salt Stress on Rapeseed Growth.</title>
        <authorList>
            <person name="Zhao B."/>
            <person name="Guo T."/>
        </authorList>
    </citation>
    <scope>NUCLEOTIDE SEQUENCE [LARGE SCALE GENOMIC DNA]</scope>
    <source>
        <strain evidence="6 7">BZ-TG-R113</strain>
    </source>
</reference>
<feature type="domain" description="HTH rpiR-type" evidence="4">
    <location>
        <begin position="4"/>
        <end position="80"/>
    </location>
</feature>
<keyword evidence="3" id="KW-0804">Transcription</keyword>
<evidence type="ECO:0000259" key="4">
    <source>
        <dbReference type="PROSITE" id="PS51071"/>
    </source>
</evidence>
<evidence type="ECO:0000313" key="6">
    <source>
        <dbReference type="EMBL" id="MDV2684078.1"/>
    </source>
</evidence>
<sequence>MQEQSFIDLVKDYFPFLSPGQKKVAECILHEMDHSVLLTAFQLGQRVGVSETTVIRLAYTLGFNGYSHMQEAIRKNWLVKKTTASNQTHEDPNESSFQNQINQEIKILQLLSQNLDHNNISQALNLLVKSERIFIGAFGSSFAAGYWLEYHLKQLRPNVILSHPYGFTPQDILEINKESVALLFSYPRYRKETIRLANCFKKQQTKIIAITSDILSPVAQLADITLVTENNIGAGHHSIASVISFLEILITGFEEKVPEASGRRQQKLESIYHDQDLFIE</sequence>
<proteinExistence type="predicted"/>
<dbReference type="InterPro" id="IPR035472">
    <property type="entry name" value="RpiR-like_SIS"/>
</dbReference>
<dbReference type="Proteomes" id="UP001287282">
    <property type="component" value="Unassembled WGS sequence"/>
</dbReference>
<dbReference type="CDD" id="cd05013">
    <property type="entry name" value="SIS_RpiR"/>
    <property type="match status" value="1"/>
</dbReference>
<keyword evidence="7" id="KW-1185">Reference proteome</keyword>
<dbReference type="RefSeq" id="WP_317121340.1">
    <property type="nucleotide sequence ID" value="NZ_JAWJBA010000002.1"/>
</dbReference>
<dbReference type="PROSITE" id="PS51464">
    <property type="entry name" value="SIS"/>
    <property type="match status" value="1"/>
</dbReference>
<feature type="domain" description="SIS" evidence="5">
    <location>
        <begin position="123"/>
        <end position="258"/>
    </location>
</feature>
<keyword evidence="1" id="KW-0805">Transcription regulation</keyword>
<dbReference type="InterPro" id="IPR047640">
    <property type="entry name" value="RpiR-like"/>
</dbReference>
<dbReference type="SUPFAM" id="SSF46689">
    <property type="entry name" value="Homeodomain-like"/>
    <property type="match status" value="1"/>
</dbReference>
<dbReference type="PANTHER" id="PTHR30514:SF18">
    <property type="entry name" value="RPIR-FAMILY TRANSCRIPTIONAL REGULATOR"/>
    <property type="match status" value="1"/>
</dbReference>
<accession>A0ABU3X9U3</accession>
<name>A0ABU3X9U3_9BACI</name>
<comment type="caution">
    <text evidence="6">The sequence shown here is derived from an EMBL/GenBank/DDBJ whole genome shotgun (WGS) entry which is preliminary data.</text>
</comment>
<evidence type="ECO:0000256" key="3">
    <source>
        <dbReference type="ARBA" id="ARBA00023163"/>
    </source>
</evidence>
<dbReference type="EMBL" id="JAWJBA010000002">
    <property type="protein sequence ID" value="MDV2684078.1"/>
    <property type="molecule type" value="Genomic_DNA"/>
</dbReference>
<dbReference type="InterPro" id="IPR036388">
    <property type="entry name" value="WH-like_DNA-bd_sf"/>
</dbReference>
<dbReference type="InterPro" id="IPR001347">
    <property type="entry name" value="SIS_dom"/>
</dbReference>
<dbReference type="Gene3D" id="3.40.50.10490">
    <property type="entry name" value="Glucose-6-phosphate isomerase like protein, domain 1"/>
    <property type="match status" value="1"/>
</dbReference>
<gene>
    <name evidence="6" type="ORF">RYX56_06820</name>
</gene>
<dbReference type="Pfam" id="PF01380">
    <property type="entry name" value="SIS"/>
    <property type="match status" value="1"/>
</dbReference>
<dbReference type="PANTHER" id="PTHR30514">
    <property type="entry name" value="GLUCOKINASE"/>
    <property type="match status" value="1"/>
</dbReference>
<dbReference type="Pfam" id="PF01418">
    <property type="entry name" value="HTH_6"/>
    <property type="match status" value="1"/>
</dbReference>
<dbReference type="Gene3D" id="1.10.10.10">
    <property type="entry name" value="Winged helix-like DNA-binding domain superfamily/Winged helix DNA-binding domain"/>
    <property type="match status" value="1"/>
</dbReference>
<evidence type="ECO:0000313" key="7">
    <source>
        <dbReference type="Proteomes" id="UP001287282"/>
    </source>
</evidence>
<dbReference type="SUPFAM" id="SSF53697">
    <property type="entry name" value="SIS domain"/>
    <property type="match status" value="1"/>
</dbReference>
<evidence type="ECO:0000256" key="1">
    <source>
        <dbReference type="ARBA" id="ARBA00023015"/>
    </source>
</evidence>
<keyword evidence="2" id="KW-0238">DNA-binding</keyword>
<dbReference type="InterPro" id="IPR009057">
    <property type="entry name" value="Homeodomain-like_sf"/>
</dbReference>